<dbReference type="EMBL" id="PDJF01000001">
    <property type="protein sequence ID" value="PFG27012.1"/>
    <property type="molecule type" value="Genomic_DNA"/>
</dbReference>
<evidence type="ECO:0000313" key="2">
    <source>
        <dbReference type="EMBL" id="PFG27012.1"/>
    </source>
</evidence>
<keyword evidence="1" id="KW-0472">Membrane</keyword>
<name>A0A2A9DM21_9CORY</name>
<dbReference type="InterPro" id="IPR007436">
    <property type="entry name" value="DUF485"/>
</dbReference>
<feature type="transmembrane region" description="Helical" evidence="1">
    <location>
        <begin position="37"/>
        <end position="59"/>
    </location>
</feature>
<accession>A0A2A9DM21</accession>
<keyword evidence="1" id="KW-0812">Transmembrane</keyword>
<dbReference type="PANTHER" id="PTHR38441:SF1">
    <property type="entry name" value="MEMBRANE PROTEIN"/>
    <property type="match status" value="1"/>
</dbReference>
<dbReference type="AlphaFoldDB" id="A0A2A9DM21"/>
<dbReference type="SUPFAM" id="SSF103473">
    <property type="entry name" value="MFS general substrate transporter"/>
    <property type="match status" value="1"/>
</dbReference>
<dbReference type="InterPro" id="IPR036259">
    <property type="entry name" value="MFS_trans_sf"/>
</dbReference>
<reference evidence="2 3" key="1">
    <citation type="submission" date="2017-10" db="EMBL/GenBank/DDBJ databases">
        <title>Sequencing the genomes of 1000 actinobacteria strains.</title>
        <authorList>
            <person name="Klenk H.-P."/>
        </authorList>
    </citation>
    <scope>NUCLEOTIDE SEQUENCE [LARGE SCALE GENOMIC DNA]</scope>
    <source>
        <strain evidence="2 3">DSM 20688</strain>
    </source>
</reference>
<sequence length="114" mass="12807">MSTTDSAPTRRQPTAAEFQAMQKSPQFQELRSVYRRFTFPAAIGFFLWFVFYVVAATYFPNAMGITIYGSVNVGVALGLAQFLTTFIITWAYVKYANKNIEPRAAAIRAEMEGV</sequence>
<keyword evidence="1" id="KW-1133">Transmembrane helix</keyword>
<dbReference type="PANTHER" id="PTHR38441">
    <property type="entry name" value="INTEGRAL MEMBRANE PROTEIN-RELATED"/>
    <property type="match status" value="1"/>
</dbReference>
<dbReference type="Proteomes" id="UP000221653">
    <property type="component" value="Unassembled WGS sequence"/>
</dbReference>
<keyword evidence="3" id="KW-1185">Reference proteome</keyword>
<protein>
    <submittedName>
        <fullName evidence="2">Uncharacterized membrane protein (DUF485 family)</fullName>
    </submittedName>
</protein>
<organism evidence="2 3">
    <name type="scientific">Corynebacterium renale</name>
    <dbReference type="NCBI Taxonomy" id="1724"/>
    <lineage>
        <taxon>Bacteria</taxon>
        <taxon>Bacillati</taxon>
        <taxon>Actinomycetota</taxon>
        <taxon>Actinomycetes</taxon>
        <taxon>Mycobacteriales</taxon>
        <taxon>Corynebacteriaceae</taxon>
        <taxon>Corynebacterium</taxon>
    </lineage>
</organism>
<comment type="caution">
    <text evidence="2">The sequence shown here is derived from an EMBL/GenBank/DDBJ whole genome shotgun (WGS) entry which is preliminary data.</text>
</comment>
<gene>
    <name evidence="2" type="ORF">ATK06_0054</name>
</gene>
<evidence type="ECO:0000256" key="1">
    <source>
        <dbReference type="SAM" id="Phobius"/>
    </source>
</evidence>
<feature type="transmembrane region" description="Helical" evidence="1">
    <location>
        <begin position="65"/>
        <end position="93"/>
    </location>
</feature>
<evidence type="ECO:0000313" key="3">
    <source>
        <dbReference type="Proteomes" id="UP000221653"/>
    </source>
</evidence>
<proteinExistence type="predicted"/>
<dbReference type="STRING" id="1724.GCA_001044175_01833"/>
<dbReference type="Pfam" id="PF04341">
    <property type="entry name" value="DUF485"/>
    <property type="match status" value="1"/>
</dbReference>